<dbReference type="EMBL" id="LSRX01000355">
    <property type="protein sequence ID" value="OLP99593.1"/>
    <property type="molecule type" value="Genomic_DNA"/>
</dbReference>
<sequence>MKGPDKTSAAAAAAAAAAPTAPPWKTEAAQRHWEFFDIRNLAGRAQFKTTAEAPNTQTLTPPWREPRTAQWRQDDFWGQKQESPKRTRQLGGSTKSGGYAPGQFAEFDETLPNYFSSLDVQLSALAWHWYGIVSYFICRVFGVLEAEGLNRDDWKVGGG</sequence>
<feature type="compositionally biased region" description="Basic and acidic residues" evidence="1">
    <location>
        <begin position="75"/>
        <end position="85"/>
    </location>
</feature>
<feature type="compositionally biased region" description="Low complexity" evidence="1">
    <location>
        <begin position="7"/>
        <end position="27"/>
    </location>
</feature>
<dbReference type="AlphaFoldDB" id="A0A1Q9DWN4"/>
<proteinExistence type="predicted"/>
<feature type="region of interest" description="Disordered" evidence="1">
    <location>
        <begin position="51"/>
        <end position="70"/>
    </location>
</feature>
<feature type="region of interest" description="Disordered" evidence="1">
    <location>
        <begin position="75"/>
        <end position="95"/>
    </location>
</feature>
<organism evidence="2 3">
    <name type="scientific">Symbiodinium microadriaticum</name>
    <name type="common">Dinoflagellate</name>
    <name type="synonym">Zooxanthella microadriatica</name>
    <dbReference type="NCBI Taxonomy" id="2951"/>
    <lineage>
        <taxon>Eukaryota</taxon>
        <taxon>Sar</taxon>
        <taxon>Alveolata</taxon>
        <taxon>Dinophyceae</taxon>
        <taxon>Suessiales</taxon>
        <taxon>Symbiodiniaceae</taxon>
        <taxon>Symbiodinium</taxon>
    </lineage>
</organism>
<evidence type="ECO:0000313" key="2">
    <source>
        <dbReference type="EMBL" id="OLP99593.1"/>
    </source>
</evidence>
<comment type="caution">
    <text evidence="2">The sequence shown here is derived from an EMBL/GenBank/DDBJ whole genome shotgun (WGS) entry which is preliminary data.</text>
</comment>
<accession>A0A1Q9DWN4</accession>
<gene>
    <name evidence="2" type="ORF">AK812_SmicGene17821</name>
</gene>
<keyword evidence="3" id="KW-1185">Reference proteome</keyword>
<dbReference type="Proteomes" id="UP000186817">
    <property type="component" value="Unassembled WGS sequence"/>
</dbReference>
<name>A0A1Q9DWN4_SYMMI</name>
<reference evidence="2 3" key="1">
    <citation type="submission" date="2016-02" db="EMBL/GenBank/DDBJ databases">
        <title>Genome analysis of coral dinoflagellate symbionts highlights evolutionary adaptations to a symbiotic lifestyle.</title>
        <authorList>
            <person name="Aranda M."/>
            <person name="Li Y."/>
            <person name="Liew Y.J."/>
            <person name="Baumgarten S."/>
            <person name="Simakov O."/>
            <person name="Wilson M."/>
            <person name="Piel J."/>
            <person name="Ashoor H."/>
            <person name="Bougouffa S."/>
            <person name="Bajic V.B."/>
            <person name="Ryu T."/>
            <person name="Ravasi T."/>
            <person name="Bayer T."/>
            <person name="Micklem G."/>
            <person name="Kim H."/>
            <person name="Bhak J."/>
            <person name="Lajeunesse T.C."/>
            <person name="Voolstra C.R."/>
        </authorList>
    </citation>
    <scope>NUCLEOTIDE SEQUENCE [LARGE SCALE GENOMIC DNA]</scope>
    <source>
        <strain evidence="2 3">CCMP2467</strain>
    </source>
</reference>
<feature type="region of interest" description="Disordered" evidence="1">
    <location>
        <begin position="1"/>
        <end position="29"/>
    </location>
</feature>
<evidence type="ECO:0000313" key="3">
    <source>
        <dbReference type="Proteomes" id="UP000186817"/>
    </source>
</evidence>
<protein>
    <submittedName>
        <fullName evidence="2">Uncharacterized protein</fullName>
    </submittedName>
</protein>
<evidence type="ECO:0000256" key="1">
    <source>
        <dbReference type="SAM" id="MobiDB-lite"/>
    </source>
</evidence>
<feature type="compositionally biased region" description="Polar residues" evidence="1">
    <location>
        <begin position="51"/>
        <end position="60"/>
    </location>
</feature>